<proteinExistence type="predicted"/>
<keyword evidence="2" id="KW-1185">Reference proteome</keyword>
<organism evidence="1 2">
    <name type="scientific">Arthrobotrys flagrans</name>
    <name type="common">Nematode-trapping fungus</name>
    <name type="synonym">Trichothecium flagrans</name>
    <dbReference type="NCBI Taxonomy" id="97331"/>
    <lineage>
        <taxon>Eukaryota</taxon>
        <taxon>Fungi</taxon>
        <taxon>Dikarya</taxon>
        <taxon>Ascomycota</taxon>
        <taxon>Pezizomycotina</taxon>
        <taxon>Orbiliomycetes</taxon>
        <taxon>Orbiliales</taxon>
        <taxon>Orbiliaceae</taxon>
        <taxon>Arthrobotrys</taxon>
    </lineage>
</organism>
<sequence length="212" mass="24282">MPPKRAKLGASSAIPAAPRYFLRSKKKSKYRELPPETRQNILKGILLDSVVKFRHRSQKATRDYLLSKIALTKEDYEKFTEKQVMNERDIDDYVEFLYHQDCEACVTCPKKQVLGKNDCRCPAVTRLYPIPTNMLLVSKAFREDVLAAYHLVQQMATGIIESNKVPPSTFRSQCEWCYTPDAANRTPPPGKGFNNFSRDLIERSLYPSSPVC</sequence>
<evidence type="ECO:0000313" key="1">
    <source>
        <dbReference type="EMBL" id="RVD83111.1"/>
    </source>
</evidence>
<dbReference type="VEuPathDB" id="FungiDB:DFL_007512"/>
<reference evidence="1 2" key="1">
    <citation type="submission" date="2019-01" db="EMBL/GenBank/DDBJ databases">
        <title>Intercellular communication is required for trap formation in the nematode-trapping fungus Duddingtonia flagrans.</title>
        <authorList>
            <person name="Youssar L."/>
            <person name="Wernet V."/>
            <person name="Hensel N."/>
            <person name="Hildebrandt H.-G."/>
            <person name="Fischer R."/>
        </authorList>
    </citation>
    <scope>NUCLEOTIDE SEQUENCE [LARGE SCALE GENOMIC DNA]</scope>
    <source>
        <strain evidence="1 2">CBS H-5679</strain>
    </source>
</reference>
<comment type="caution">
    <text evidence="1">The sequence shown here is derived from an EMBL/GenBank/DDBJ whole genome shotgun (WGS) entry which is preliminary data.</text>
</comment>
<dbReference type="Proteomes" id="UP000283090">
    <property type="component" value="Unassembled WGS sequence"/>
</dbReference>
<evidence type="ECO:0000313" key="2">
    <source>
        <dbReference type="Proteomes" id="UP000283090"/>
    </source>
</evidence>
<gene>
    <name evidence="1" type="ORF">DFL_007512</name>
</gene>
<dbReference type="EMBL" id="SAEB01000009">
    <property type="protein sequence ID" value="RVD83111.1"/>
    <property type="molecule type" value="Genomic_DNA"/>
</dbReference>
<dbReference type="AlphaFoldDB" id="A0A436ZVV8"/>
<dbReference type="OrthoDB" id="5312360at2759"/>
<protein>
    <submittedName>
        <fullName evidence="1">Uncharacterized protein</fullName>
    </submittedName>
</protein>
<dbReference type="RefSeq" id="XP_067488655.1">
    <property type="nucleotide sequence ID" value="XM_067637106.1"/>
</dbReference>
<dbReference type="GeneID" id="93589823"/>
<accession>A0A436ZVV8</accession>
<name>A0A436ZVV8_ARTFL</name>